<dbReference type="InterPro" id="IPR032466">
    <property type="entry name" value="Metal_Hydrolase"/>
</dbReference>
<dbReference type="NCBIfam" id="NF006689">
    <property type="entry name" value="PRK09237.1"/>
    <property type="match status" value="1"/>
</dbReference>
<feature type="binding site" evidence="1">
    <location>
        <position position="84"/>
    </location>
    <ligand>
        <name>Zn(2+)</name>
        <dbReference type="ChEBI" id="CHEBI:29105"/>
        <label>1</label>
    </ligand>
</feature>
<reference evidence="6 7" key="1">
    <citation type="submission" date="2020-05" db="EMBL/GenBank/DDBJ databases">
        <title>Genome sequencing of Spirosoma sp. TS118.</title>
        <authorList>
            <person name="Lee J.-H."/>
            <person name="Jeong S."/>
            <person name="Zhao L."/>
            <person name="Jung J.-H."/>
            <person name="Kim M.-K."/>
            <person name="Lim S."/>
        </authorList>
    </citation>
    <scope>NUCLEOTIDE SEQUENCE [LARGE SCALE GENOMIC DNA]</scope>
    <source>
        <strain evidence="6 7">TS118</strain>
    </source>
</reference>
<dbReference type="GO" id="GO:0016810">
    <property type="term" value="F:hydrolase activity, acting on carbon-nitrogen (but not peptide) bonds"/>
    <property type="evidence" value="ECO:0007669"/>
    <property type="project" value="InterPro"/>
</dbReference>
<organism evidence="6 7">
    <name type="scientific">Spirosoma taeanense</name>
    <dbReference type="NCBI Taxonomy" id="2735870"/>
    <lineage>
        <taxon>Bacteria</taxon>
        <taxon>Pseudomonadati</taxon>
        <taxon>Bacteroidota</taxon>
        <taxon>Cytophagia</taxon>
        <taxon>Cytophagales</taxon>
        <taxon>Cytophagaceae</taxon>
        <taxon>Spirosoma</taxon>
    </lineage>
</organism>
<dbReference type="PANTHER" id="PTHR42717">
    <property type="entry name" value="DIHYDROOROTASE-RELATED"/>
    <property type="match status" value="1"/>
</dbReference>
<dbReference type="EMBL" id="CP053435">
    <property type="protein sequence ID" value="QJW90009.1"/>
    <property type="molecule type" value="Genomic_DNA"/>
</dbReference>
<dbReference type="PANTHER" id="PTHR42717:SF1">
    <property type="entry name" value="IMIDAZOLONEPROPIONASE AND RELATED AMIDOHYDROLASES"/>
    <property type="match status" value="1"/>
</dbReference>
<dbReference type="KEGG" id="stae:HNV11_11800"/>
<protein>
    <submittedName>
        <fullName evidence="6">Amidohydrolase/deacetylase family metallohydrolase</fullName>
    </submittedName>
</protein>
<evidence type="ECO:0000259" key="5">
    <source>
        <dbReference type="Pfam" id="PF07969"/>
    </source>
</evidence>
<feature type="binding site" evidence="1">
    <location>
        <position position="305"/>
    </location>
    <ligand>
        <name>Zn(2+)</name>
        <dbReference type="ChEBI" id="CHEBI:29105"/>
        <label>1</label>
    </ligand>
</feature>
<evidence type="ECO:0000256" key="2">
    <source>
        <dbReference type="PIRSR" id="PIRSR039004-2"/>
    </source>
</evidence>
<evidence type="ECO:0000313" key="6">
    <source>
        <dbReference type="EMBL" id="QJW90009.1"/>
    </source>
</evidence>
<dbReference type="SUPFAM" id="SSF51338">
    <property type="entry name" value="Composite domain of metallo-dependent hydrolases"/>
    <property type="match status" value="1"/>
</dbReference>
<dbReference type="Gene3D" id="3.20.20.140">
    <property type="entry name" value="Metal-dependent hydrolases"/>
    <property type="match status" value="1"/>
</dbReference>
<dbReference type="PIRSF" id="PIRSF039004">
    <property type="entry name" value="ADE_EF_0837"/>
    <property type="match status" value="1"/>
</dbReference>
<dbReference type="GO" id="GO:0019213">
    <property type="term" value="F:deacetylase activity"/>
    <property type="evidence" value="ECO:0007669"/>
    <property type="project" value="InterPro"/>
</dbReference>
<dbReference type="SUPFAM" id="SSF51556">
    <property type="entry name" value="Metallo-dependent hydrolases"/>
    <property type="match status" value="1"/>
</dbReference>
<evidence type="ECO:0000259" key="4">
    <source>
        <dbReference type="Pfam" id="PF01979"/>
    </source>
</evidence>
<dbReference type="Pfam" id="PF07969">
    <property type="entry name" value="Amidohydro_3"/>
    <property type="match status" value="1"/>
</dbReference>
<dbReference type="Proteomes" id="UP000502756">
    <property type="component" value="Chromosome"/>
</dbReference>
<feature type="domain" description="Amidohydrolase 3" evidence="5">
    <location>
        <begin position="67"/>
        <end position="99"/>
    </location>
</feature>
<sequence length="427" mass="46557">MKKIKLLVVALFCSLVNLAVAQTYSVVIKGGHVIDPKNNINGIMDVAINDGKIVQVARNIDPKGAIQVVDARGLYVTPGLIDMHTHVFFGTNLDQTYSNGPNALPPDGFTFRNGVTTIVDAGCSGWRDFETFKKQTIDLSQTRVLALLNIVGSGMRGGTFEQNIADMDAGKTAEMAKKYPEQVVGVKLAHFNGYDWTPTDRAVEAGKLANVPVMIDFGGSTPTLSIEDLFLKHLRPGDIFTHCFGQLKTREAIVDVTTNKVKPFVWEAQKKGLIFDVGYGGISFAFSQAIPAIKSGFLPNTISTDIHTGSMNNAMKDMLNVMSKFLAMGMDLPSVIKASTWNPAKAIRREELGHLSVGSVADVAILKLHEGKFEVRDTGMFGFFDYTGHKIEGKQKLACEMTIRNGRIVYDLNGIANPVVVTQKPRS</sequence>
<gene>
    <name evidence="6" type="ORF">HNV11_11800</name>
</gene>
<proteinExistence type="predicted"/>
<feature type="domain" description="Amidohydrolase-related" evidence="4">
    <location>
        <begin position="290"/>
        <end position="409"/>
    </location>
</feature>
<evidence type="ECO:0000256" key="1">
    <source>
        <dbReference type="PIRSR" id="PIRSR039004-1"/>
    </source>
</evidence>
<dbReference type="Gene3D" id="2.30.40.10">
    <property type="entry name" value="Urease, subunit C, domain 1"/>
    <property type="match status" value="1"/>
</dbReference>
<keyword evidence="1" id="KW-0862">Zinc</keyword>
<dbReference type="InterPro" id="IPR006680">
    <property type="entry name" value="Amidohydro-rel"/>
</dbReference>
<keyword evidence="3" id="KW-0732">Signal</keyword>
<feature type="binding site" description="via carbamate group" evidence="1">
    <location>
        <position position="187"/>
    </location>
    <ligand>
        <name>Zn(2+)</name>
        <dbReference type="ChEBI" id="CHEBI:29105"/>
        <label>2</label>
    </ligand>
</feature>
<dbReference type="InterPro" id="IPR013108">
    <property type="entry name" value="Amidohydro_3"/>
</dbReference>
<dbReference type="AlphaFoldDB" id="A0A6M5Y7Y0"/>
<dbReference type="RefSeq" id="WP_171739854.1">
    <property type="nucleotide sequence ID" value="NZ_CP053435.1"/>
</dbReference>
<dbReference type="Pfam" id="PF01979">
    <property type="entry name" value="Amidohydro_1"/>
    <property type="match status" value="1"/>
</dbReference>
<evidence type="ECO:0000256" key="3">
    <source>
        <dbReference type="SAM" id="SignalP"/>
    </source>
</evidence>
<keyword evidence="1" id="KW-0479">Metal-binding</keyword>
<dbReference type="InterPro" id="IPR020043">
    <property type="entry name" value="Deacetylase_Atu3266-like"/>
</dbReference>
<evidence type="ECO:0000313" key="7">
    <source>
        <dbReference type="Proteomes" id="UP000502756"/>
    </source>
</evidence>
<feature type="binding site" evidence="1">
    <location>
        <position position="86"/>
    </location>
    <ligand>
        <name>Zn(2+)</name>
        <dbReference type="ChEBI" id="CHEBI:29105"/>
        <label>1</label>
    </ligand>
</feature>
<name>A0A6M5Y7Y0_9BACT</name>
<dbReference type="InterPro" id="IPR011059">
    <property type="entry name" value="Metal-dep_hydrolase_composite"/>
</dbReference>
<feature type="modified residue" description="N6-carboxylysine" evidence="2">
    <location>
        <position position="187"/>
    </location>
</feature>
<keyword evidence="6" id="KW-0378">Hydrolase</keyword>
<keyword evidence="7" id="KW-1185">Reference proteome</keyword>
<feature type="chain" id="PRO_5026651113" evidence="3">
    <location>
        <begin position="22"/>
        <end position="427"/>
    </location>
</feature>
<accession>A0A6M5Y7Y0</accession>
<feature type="signal peptide" evidence="3">
    <location>
        <begin position="1"/>
        <end position="21"/>
    </location>
</feature>
<feature type="binding site" evidence="1">
    <location>
        <position position="242"/>
    </location>
    <ligand>
        <name>Zn(2+)</name>
        <dbReference type="ChEBI" id="CHEBI:29105"/>
        <label>2</label>
    </ligand>
</feature>
<dbReference type="GO" id="GO:0046872">
    <property type="term" value="F:metal ion binding"/>
    <property type="evidence" value="ECO:0007669"/>
    <property type="project" value="UniProtKB-KW"/>
</dbReference>
<feature type="binding site" description="via carbamate group" evidence="1">
    <location>
        <position position="187"/>
    </location>
    <ligand>
        <name>Zn(2+)</name>
        <dbReference type="ChEBI" id="CHEBI:29105"/>
        <label>1</label>
    </ligand>
</feature>